<gene>
    <name evidence="3" type="ORF">GCM10025783_10250</name>
</gene>
<accession>A0ABP8YZU8</accession>
<keyword evidence="4" id="KW-1185">Reference proteome</keyword>
<feature type="domain" description="Glycoside hydrolase family 2 catalytic" evidence="2">
    <location>
        <begin position="313"/>
        <end position="476"/>
    </location>
</feature>
<comment type="caution">
    <text evidence="3">The sequence shown here is derived from an EMBL/GenBank/DDBJ whole genome shotgun (WGS) entry which is preliminary data.</text>
</comment>
<dbReference type="SUPFAM" id="SSF51445">
    <property type="entry name" value="(Trans)glycosidases"/>
    <property type="match status" value="1"/>
</dbReference>
<dbReference type="Gene3D" id="2.60.120.260">
    <property type="entry name" value="Galactose-binding domain-like"/>
    <property type="match status" value="1"/>
</dbReference>
<dbReference type="Pfam" id="PF02836">
    <property type="entry name" value="Glyco_hydro_2_C"/>
    <property type="match status" value="1"/>
</dbReference>
<dbReference type="InterPro" id="IPR008979">
    <property type="entry name" value="Galactose-bd-like_sf"/>
</dbReference>
<name>A0ABP8YZU8_9MICO</name>
<organism evidence="3 4">
    <name type="scientific">Amnibacterium soli</name>
    <dbReference type="NCBI Taxonomy" id="1282736"/>
    <lineage>
        <taxon>Bacteria</taxon>
        <taxon>Bacillati</taxon>
        <taxon>Actinomycetota</taxon>
        <taxon>Actinomycetes</taxon>
        <taxon>Micrococcales</taxon>
        <taxon>Microbacteriaceae</taxon>
        <taxon>Amnibacterium</taxon>
    </lineage>
</organism>
<proteinExistence type="predicted"/>
<dbReference type="InterPro" id="IPR051913">
    <property type="entry name" value="GH2_Domain-Containing"/>
</dbReference>
<dbReference type="PANTHER" id="PTHR42732:SF3">
    <property type="entry name" value="HYDROLASE"/>
    <property type="match status" value="1"/>
</dbReference>
<dbReference type="GO" id="GO:0016787">
    <property type="term" value="F:hydrolase activity"/>
    <property type="evidence" value="ECO:0007669"/>
    <property type="project" value="UniProtKB-KW"/>
</dbReference>
<dbReference type="Gene3D" id="3.20.20.80">
    <property type="entry name" value="Glycosidases"/>
    <property type="match status" value="1"/>
</dbReference>
<keyword evidence="3" id="KW-0378">Hydrolase</keyword>
<dbReference type="InterPro" id="IPR006103">
    <property type="entry name" value="Glyco_hydro_2_cat"/>
</dbReference>
<dbReference type="Proteomes" id="UP001500121">
    <property type="component" value="Unassembled WGS sequence"/>
</dbReference>
<dbReference type="InterPro" id="IPR017853">
    <property type="entry name" value="GH"/>
</dbReference>
<feature type="region of interest" description="Disordered" evidence="1">
    <location>
        <begin position="1"/>
        <end position="23"/>
    </location>
</feature>
<dbReference type="SUPFAM" id="SSF49785">
    <property type="entry name" value="Galactose-binding domain-like"/>
    <property type="match status" value="1"/>
</dbReference>
<evidence type="ECO:0000259" key="2">
    <source>
        <dbReference type="Pfam" id="PF02836"/>
    </source>
</evidence>
<dbReference type="PANTHER" id="PTHR42732">
    <property type="entry name" value="BETA-GALACTOSIDASE"/>
    <property type="match status" value="1"/>
</dbReference>
<evidence type="ECO:0000256" key="1">
    <source>
        <dbReference type="SAM" id="MobiDB-lite"/>
    </source>
</evidence>
<sequence length="615" mass="68395">MQSDDALPDVPRASRIGGSRPRPQLVRRDWADLSGPWGFAFDDADEGRAAGWQDRSDLGAGERVIQVPFPFESASSGIGETGFHRVVWYRRELTAADLAAAGFASREGRLLLHFAAVDFRAEVWLDGRLLGRHEGGHTPFSFDVADAARSGDRFTITVRVEDDPLDVGQPRGKQDWHRDPHVIWYHRTTGVWQPVWLEAVPDTALTSVHWAADLAAATVRAEVVLNRVPAEGTTCSIVLEHDGRRIGAVEVPAGRDRFSAVVTLPEQENGQGYEELLWSPEHPALVDATVVVAAPDGGRDVVSSYLGLRSTAVGRGRFLLNDRDVYVRSVLEQGYWPESHLAAPSEGAIEAEVRLIKELGFNAARLHQKFEDPRFLYWADRLGLMVWSETPGAYEFSPTAVTRMTREWLEVLDRDRSHPAIVTWVPLNESWGVQHLAHSPAQRAYARALVDLTRAIDPTRPVVSNDGWEHVDSDVLSVHDYEWRPEVVRRRYARPDAAERLLAGLGPAGRRMVVDDRQRPDAPLMLTEFGGIRFTPGAAAEDAWGYSIATSADDFRERLAGLMGAVQDSEVLAGFCYTQLTDTLQEANGLLTEDRRPKLPMPVLRAIITGRPEER</sequence>
<evidence type="ECO:0000313" key="3">
    <source>
        <dbReference type="EMBL" id="GAA4741150.1"/>
    </source>
</evidence>
<dbReference type="RefSeq" id="WP_345479939.1">
    <property type="nucleotide sequence ID" value="NZ_BAABLP010000002.1"/>
</dbReference>
<reference evidence="4" key="1">
    <citation type="journal article" date="2019" name="Int. J. Syst. Evol. Microbiol.">
        <title>The Global Catalogue of Microorganisms (GCM) 10K type strain sequencing project: providing services to taxonomists for standard genome sequencing and annotation.</title>
        <authorList>
            <consortium name="The Broad Institute Genomics Platform"/>
            <consortium name="The Broad Institute Genome Sequencing Center for Infectious Disease"/>
            <person name="Wu L."/>
            <person name="Ma J."/>
        </authorList>
    </citation>
    <scope>NUCLEOTIDE SEQUENCE [LARGE SCALE GENOMIC DNA]</scope>
    <source>
        <strain evidence="4">JCM 19015</strain>
    </source>
</reference>
<evidence type="ECO:0000313" key="4">
    <source>
        <dbReference type="Proteomes" id="UP001500121"/>
    </source>
</evidence>
<dbReference type="EMBL" id="BAABLP010000002">
    <property type="protein sequence ID" value="GAA4741150.1"/>
    <property type="molecule type" value="Genomic_DNA"/>
</dbReference>
<protein>
    <submittedName>
        <fullName evidence="3">Glycoside hydrolase family 2 TIM barrel-domain containing protein</fullName>
    </submittedName>
</protein>